<evidence type="ECO:0000313" key="2">
    <source>
        <dbReference type="EMBL" id="ONH67822.1"/>
    </source>
</evidence>
<evidence type="ECO:0000313" key="3">
    <source>
        <dbReference type="Proteomes" id="UP000189513"/>
    </source>
</evidence>
<feature type="compositionally biased region" description="Basic and acidic residues" evidence="1">
    <location>
        <begin position="51"/>
        <end position="83"/>
    </location>
</feature>
<name>A0A1V2L7D2_CYBFA</name>
<sequence>MLFLDHSSPRPGYMPEAWLMENSPLFSPTAQAPRSPHSAHQSPLIKRAKRRLSDDTQSTKKSCSNERRQETPEHDWPVFEHPHGGVIQQSPYGNIRVVRVGNTEHSTIVQKPSLDCFVNTENDPLAKHTRELAQKSSGSLASQSERPLTPNVFNSVPMKISPSPSAEVESYMLEGYREINKSYTMHQEEIVNVNYSLYDQSHEDAHLDGSNDDYEMTL</sequence>
<dbReference type="OMA" id="HEDADID"/>
<feature type="compositionally biased region" description="Polar residues" evidence="1">
    <location>
        <begin position="135"/>
        <end position="154"/>
    </location>
</feature>
<keyword evidence="3" id="KW-1185">Reference proteome</keyword>
<comment type="caution">
    <text evidence="2">The sequence shown here is derived from an EMBL/GenBank/DDBJ whole genome shotgun (WGS) entry which is preliminary data.</text>
</comment>
<dbReference type="AlphaFoldDB" id="A0A1V2L7D2"/>
<feature type="region of interest" description="Disordered" evidence="1">
    <location>
        <begin position="135"/>
        <end position="156"/>
    </location>
</feature>
<organism evidence="2 3">
    <name type="scientific">Cyberlindnera fabianii</name>
    <name type="common">Yeast</name>
    <name type="synonym">Hansenula fabianii</name>
    <dbReference type="NCBI Taxonomy" id="36022"/>
    <lineage>
        <taxon>Eukaryota</taxon>
        <taxon>Fungi</taxon>
        <taxon>Dikarya</taxon>
        <taxon>Ascomycota</taxon>
        <taxon>Saccharomycotina</taxon>
        <taxon>Saccharomycetes</taxon>
        <taxon>Phaffomycetales</taxon>
        <taxon>Phaffomycetaceae</taxon>
        <taxon>Cyberlindnera</taxon>
    </lineage>
</organism>
<proteinExistence type="predicted"/>
<evidence type="ECO:0000256" key="1">
    <source>
        <dbReference type="SAM" id="MobiDB-lite"/>
    </source>
</evidence>
<dbReference type="Proteomes" id="UP000189513">
    <property type="component" value="Unassembled WGS sequence"/>
</dbReference>
<dbReference type="VEuPathDB" id="FungiDB:BON22_2293"/>
<dbReference type="EMBL" id="MPUK01000004">
    <property type="protein sequence ID" value="ONH67822.1"/>
    <property type="molecule type" value="Genomic_DNA"/>
</dbReference>
<gene>
    <name evidence="2" type="ORF">BON22_2293</name>
</gene>
<accession>A0A1V2L7D2</accession>
<reference evidence="3" key="1">
    <citation type="journal article" date="2017" name="Genome Announc.">
        <title>Genome sequences of Cyberlindnera fabianii 65, Pichia kudriavzevii 129, and Saccharomyces cerevisiae 131 isolated from fermented masau fruits in Zimbabwe.</title>
        <authorList>
            <person name="van Rijswijck I.M.H."/>
            <person name="Derks M.F.L."/>
            <person name="Abee T."/>
            <person name="de Ridder D."/>
            <person name="Smid E.J."/>
        </authorList>
    </citation>
    <scope>NUCLEOTIDE SEQUENCE [LARGE SCALE GENOMIC DNA]</scope>
    <source>
        <strain evidence="3">65</strain>
    </source>
</reference>
<feature type="region of interest" description="Disordered" evidence="1">
    <location>
        <begin position="25"/>
        <end position="87"/>
    </location>
</feature>
<protein>
    <submittedName>
        <fullName evidence="2">Uncharacterized protein</fullName>
    </submittedName>
</protein>